<dbReference type="GO" id="GO:0000428">
    <property type="term" value="C:DNA-directed RNA polymerase complex"/>
    <property type="evidence" value="ECO:0007669"/>
    <property type="project" value="UniProtKB-KW"/>
</dbReference>
<dbReference type="GO" id="GO:0003677">
    <property type="term" value="F:DNA binding"/>
    <property type="evidence" value="ECO:0007669"/>
    <property type="project" value="UniProtKB-UniRule"/>
</dbReference>
<comment type="similarity">
    <text evidence="1 7 8">Belongs to the RNA polymerase beta chain family.</text>
</comment>
<dbReference type="InterPro" id="IPR007121">
    <property type="entry name" value="RNA_pol_bsu_CS"/>
</dbReference>
<evidence type="ECO:0000259" key="13">
    <source>
        <dbReference type="Pfam" id="PF04563"/>
    </source>
</evidence>
<dbReference type="EC" id="2.7.7.6" evidence="7"/>
<dbReference type="Pfam" id="PF00562">
    <property type="entry name" value="RNA_pol_Rpb2_6"/>
    <property type="match status" value="1"/>
</dbReference>
<keyword evidence="16" id="KW-0150">Chloroplast</keyword>
<organism evidence="16">
    <name type="scientific">Eutreptiella eupharyngea</name>
    <dbReference type="NCBI Taxonomy" id="215702"/>
    <lineage>
        <taxon>Eukaryota</taxon>
        <taxon>Discoba</taxon>
        <taxon>Euglenozoa</taxon>
        <taxon>Euglenida</taxon>
        <taxon>Spirocuta</taxon>
        <taxon>Euglenophyceae</taxon>
        <taxon>Eutreptiales</taxon>
        <taxon>Eutreptiaceae</taxon>
        <taxon>Eutreptiella</taxon>
    </lineage>
</organism>
<evidence type="ECO:0000256" key="4">
    <source>
        <dbReference type="ARBA" id="ARBA00022695"/>
    </source>
</evidence>
<dbReference type="AlphaFoldDB" id="A0A977K857"/>
<keyword evidence="2 7" id="KW-0240">DNA-directed RNA polymerase</keyword>
<evidence type="ECO:0000256" key="8">
    <source>
        <dbReference type="RuleBase" id="RU000434"/>
    </source>
</evidence>
<name>A0A977K857_9EUGL</name>
<dbReference type="InterPro" id="IPR007120">
    <property type="entry name" value="DNA-dir_RNAP_su2_dom"/>
</dbReference>
<dbReference type="Gene3D" id="2.40.50.150">
    <property type="match status" value="1"/>
</dbReference>
<dbReference type="PROSITE" id="PS01166">
    <property type="entry name" value="RNA_POL_BETA"/>
    <property type="match status" value="1"/>
</dbReference>
<dbReference type="Pfam" id="PF04563">
    <property type="entry name" value="RNA_pol_Rpb2_1"/>
    <property type="match status" value="1"/>
</dbReference>
<dbReference type="Gene3D" id="2.40.50.100">
    <property type="match status" value="2"/>
</dbReference>
<dbReference type="GO" id="GO:0003899">
    <property type="term" value="F:DNA-directed RNA polymerase activity"/>
    <property type="evidence" value="ECO:0007669"/>
    <property type="project" value="UniProtKB-UniRule"/>
</dbReference>
<comment type="subunit">
    <text evidence="7 9">In plastids the minimal PEP RNA polymerase catalytic core is composed of four subunits: alpha, beta, beta', and beta''. When a (nuclear-encoded) sigma factor is associated with the core the holoenzyme is formed, which can initiate transcription.</text>
</comment>
<feature type="domain" description="DNA-directed RNA polymerase subunit 2 hybrid-binding" evidence="10">
    <location>
        <begin position="689"/>
        <end position="1060"/>
    </location>
</feature>
<evidence type="ECO:0000256" key="9">
    <source>
        <dbReference type="RuleBase" id="RU363031"/>
    </source>
</evidence>
<dbReference type="InterPro" id="IPR037034">
    <property type="entry name" value="RNA_pol_Rpb2_2_sf"/>
</dbReference>
<dbReference type="Gene3D" id="3.90.1800.10">
    <property type="entry name" value="RNA polymerase alpha subunit dimerisation domain"/>
    <property type="match status" value="1"/>
</dbReference>
<feature type="domain" description="RNA polymerase beta subunit protrusion" evidence="13">
    <location>
        <begin position="10"/>
        <end position="337"/>
    </location>
</feature>
<evidence type="ECO:0000259" key="12">
    <source>
        <dbReference type="Pfam" id="PF04561"/>
    </source>
</evidence>
<dbReference type="InterPro" id="IPR019462">
    <property type="entry name" value="DNA-dir_RNA_pol_bsu_external_1"/>
</dbReference>
<keyword evidence="4 7" id="KW-0548">Nucleotidyltransferase</keyword>
<evidence type="ECO:0000313" key="16">
    <source>
        <dbReference type="EMBL" id="UXD06349.1"/>
    </source>
</evidence>
<dbReference type="Gene3D" id="3.90.1100.10">
    <property type="match status" value="1"/>
</dbReference>
<dbReference type="Pfam" id="PF04565">
    <property type="entry name" value="RNA_pol_Rpb2_3"/>
    <property type="match status" value="1"/>
</dbReference>
<dbReference type="PANTHER" id="PTHR20856">
    <property type="entry name" value="DNA-DIRECTED RNA POLYMERASE I SUBUNIT 2"/>
    <property type="match status" value="1"/>
</dbReference>
<dbReference type="Pfam" id="PF10385">
    <property type="entry name" value="RNA_pol_Rpb2_45"/>
    <property type="match status" value="1"/>
</dbReference>
<keyword evidence="5 7" id="KW-0804">Transcription</keyword>
<dbReference type="Gene3D" id="3.90.1110.10">
    <property type="entry name" value="RNA polymerase Rpb2, domain 2"/>
    <property type="match status" value="1"/>
</dbReference>
<feature type="domain" description="DNA-directed RNA polymerase beta subunit external 1" evidence="15">
    <location>
        <begin position="463"/>
        <end position="531"/>
    </location>
</feature>
<comment type="catalytic activity">
    <reaction evidence="6 7 9">
        <text>RNA(n) + a ribonucleoside 5'-triphosphate = RNA(n+1) + diphosphate</text>
        <dbReference type="Rhea" id="RHEA:21248"/>
        <dbReference type="Rhea" id="RHEA-COMP:14527"/>
        <dbReference type="Rhea" id="RHEA-COMP:17342"/>
        <dbReference type="ChEBI" id="CHEBI:33019"/>
        <dbReference type="ChEBI" id="CHEBI:61557"/>
        <dbReference type="ChEBI" id="CHEBI:140395"/>
        <dbReference type="EC" id="2.7.7.6"/>
    </reaction>
</comment>
<dbReference type="InterPro" id="IPR037033">
    <property type="entry name" value="DNA-dir_RNAP_su2_hyb_sf"/>
</dbReference>
<reference evidence="16" key="1">
    <citation type="submission" date="2021-09" db="EMBL/GenBank/DDBJ databases">
        <authorList>
            <person name="Maciszewski K."/>
            <person name="Dabbagh N."/>
            <person name="Preisfeld A."/>
            <person name="Karnkowska A."/>
        </authorList>
    </citation>
    <scope>NUCLEOTIDE SEQUENCE</scope>
    <source>
        <strain evidence="16">K-0027</strain>
    </source>
</reference>
<dbReference type="InterPro" id="IPR007644">
    <property type="entry name" value="RNA_pol_bsu_protrusion"/>
</dbReference>
<evidence type="ECO:0000259" key="11">
    <source>
        <dbReference type="Pfam" id="PF04560"/>
    </source>
</evidence>
<feature type="domain" description="RNA polymerase Rpb2" evidence="14">
    <location>
        <begin position="384"/>
        <end position="452"/>
    </location>
</feature>
<evidence type="ECO:0000259" key="14">
    <source>
        <dbReference type="Pfam" id="PF04565"/>
    </source>
</evidence>
<dbReference type="SUPFAM" id="SSF64484">
    <property type="entry name" value="beta and beta-prime subunits of DNA dependent RNA-polymerase"/>
    <property type="match status" value="1"/>
</dbReference>
<feature type="domain" description="RNA polymerase Rpb2" evidence="12">
    <location>
        <begin position="123"/>
        <end position="306"/>
    </location>
</feature>
<comment type="subcellular location">
    <subcellularLocation>
        <location evidence="7">Plastid</location>
        <location evidence="7">Chloroplast</location>
    </subcellularLocation>
</comment>
<evidence type="ECO:0000259" key="15">
    <source>
        <dbReference type="Pfam" id="PF10385"/>
    </source>
</evidence>
<evidence type="ECO:0000256" key="2">
    <source>
        <dbReference type="ARBA" id="ARBA00022478"/>
    </source>
</evidence>
<dbReference type="GO" id="GO:0009507">
    <property type="term" value="C:chloroplast"/>
    <property type="evidence" value="ECO:0007669"/>
    <property type="project" value="UniProtKB-SubCell"/>
</dbReference>
<evidence type="ECO:0000256" key="5">
    <source>
        <dbReference type="ARBA" id="ARBA00023163"/>
    </source>
</evidence>
<geneLocation type="chloroplast" evidence="16"/>
<dbReference type="InterPro" id="IPR042107">
    <property type="entry name" value="DNA-dir_RNA_pol_bsu_ext_1_sf"/>
</dbReference>
<dbReference type="Gene3D" id="2.40.270.10">
    <property type="entry name" value="DNA-directed RNA polymerase, subunit 2, domain 6"/>
    <property type="match status" value="1"/>
</dbReference>
<protein>
    <recommendedName>
        <fullName evidence="7">DNA-directed RNA polymerase subunit beta</fullName>
        <ecNumber evidence="7">2.7.7.6</ecNumber>
    </recommendedName>
    <alternativeName>
        <fullName evidence="7">PEP</fullName>
    </alternativeName>
    <alternativeName>
        <fullName evidence="7">Plastid-encoded RNA polymerase subunit beta</fullName>
        <shortName evidence="7">RNA polymerase subunit beta</shortName>
    </alternativeName>
</protein>
<dbReference type="Pfam" id="PF04561">
    <property type="entry name" value="RNA_pol_Rpb2_2"/>
    <property type="match status" value="1"/>
</dbReference>
<evidence type="ECO:0000256" key="3">
    <source>
        <dbReference type="ARBA" id="ARBA00022679"/>
    </source>
</evidence>
<dbReference type="InterPro" id="IPR007645">
    <property type="entry name" value="RNA_pol_Rpb2_3"/>
</dbReference>
<evidence type="ECO:0000256" key="6">
    <source>
        <dbReference type="ARBA" id="ARBA00048552"/>
    </source>
</evidence>
<dbReference type="InterPro" id="IPR015712">
    <property type="entry name" value="DNA-dir_RNA_pol_su2"/>
</dbReference>
<dbReference type="InterPro" id="IPR014724">
    <property type="entry name" value="RNA_pol_RPB2_OB-fold"/>
</dbReference>
<dbReference type="GO" id="GO:0006351">
    <property type="term" value="P:DNA-templated transcription"/>
    <property type="evidence" value="ECO:0007669"/>
    <property type="project" value="UniProtKB-UniRule"/>
</dbReference>
<dbReference type="Gene3D" id="2.30.150.10">
    <property type="entry name" value="DNA-directed RNA polymerase, beta subunit, external 1 domain"/>
    <property type="match status" value="1"/>
</dbReference>
<dbReference type="InterPro" id="IPR007641">
    <property type="entry name" value="RNA_pol_Rpb2_7"/>
</dbReference>
<feature type="domain" description="RNA polymerase Rpb2" evidence="11">
    <location>
        <begin position="1062"/>
        <end position="1136"/>
    </location>
</feature>
<dbReference type="InterPro" id="IPR007642">
    <property type="entry name" value="RNA_pol_Rpb2_2"/>
</dbReference>
<dbReference type="GO" id="GO:0032549">
    <property type="term" value="F:ribonucleoside binding"/>
    <property type="evidence" value="ECO:0007669"/>
    <property type="project" value="InterPro"/>
</dbReference>
<evidence type="ECO:0000259" key="10">
    <source>
        <dbReference type="Pfam" id="PF00562"/>
    </source>
</evidence>
<dbReference type="HAMAP" id="MF_01321">
    <property type="entry name" value="RNApol_bact_RpoB"/>
    <property type="match status" value="1"/>
</dbReference>
<dbReference type="Pfam" id="PF04560">
    <property type="entry name" value="RNA_pol_Rpb2_7"/>
    <property type="match status" value="1"/>
</dbReference>
<comment type="function">
    <text evidence="7 9">DNA-dependent RNA polymerase catalyzes the transcription of DNA into RNA using the four ribonucleoside triphosphates as substrates.</text>
</comment>
<dbReference type="CDD" id="cd00653">
    <property type="entry name" value="RNA_pol_B_RPB2"/>
    <property type="match status" value="1"/>
</dbReference>
<keyword evidence="16" id="KW-0934">Plastid</keyword>
<evidence type="ECO:0000256" key="7">
    <source>
        <dbReference type="HAMAP-Rule" id="MF_01321"/>
    </source>
</evidence>
<dbReference type="InterPro" id="IPR010243">
    <property type="entry name" value="RNA_pol_bsu_bac"/>
</dbReference>
<sequence>MIKNFVLPDLIEIQRASFLSFLEKGLREELEHISSIQTEDGGLELILHTSKLRFKKPKYSPQESIKKAQTYSAALYVPAQLNYKNQSKSKLQNICFGEIPLMTERGTFIINGSPRVIVNQIVRSPGIYYKAEFNKENQKTFTGTIISNRGSWFRIETDKDGYVWAKIDKIKKIPIFILLQALGLPQKKIFYAVRHPEFLVKSLEKGNPATTFEALILLHSLIKPDKPATVKDARNLLYSNFMDPKRYDLGEVGRLKLNKKLKIATSPRYRALRPEDILAAVDYLINLEFGIGSVDDIDDLKNRRIRSSGELIQNQIRIGITRVERITREKLEKFQKKDSNSRGGTESNKSEAFIDPLNTPATLVSSKPLISSLREFFGSSQLSQFMDETNSLSEITHKRRITSFGPGGLNRERAGLAVREIHPSHYGRICPIETPEGPNAGLVGSITTHARVNKYGFIESPFYKVKNKRVERGTSPFFLSAEQEENASLAPGDILLSNSGEMLLRNKSVPIRYKQEFTTAEPNEIDYMAVSPIQMISVATSLIPFLEHDDANRALMGSNMQRQAVPVINSQRPVVGTGLELQTARDCGSTIIAKKSGFVQQVCAEKIIIDPSPLQAPSDRTNNTSWEYFSKHLEFHSLETEPIEKRHKITKPQNLANLFLHKKNDIDHTQIESKLTIKNDNGDHQRKKTFGKSLDIYDLQKYQRSNQDTCINQKPLVQQGEWVKKGDILADGAATAKGELALGQNILIAYMPWEGYNFEDAILISERLVHENIYTSIHIEKYEVQIQQTKLGPEETTKNIPNISNFATRYLDKNGIVIPGTWVESGDILVGKVTPKGESDQTPEGRLLRAIFGEKGRDVKNTSLKVPNGVTGRVIDIQIFQKTSIHIYLAQKRKIQIGDKIAGRHGNKGIISNILPRQDMPYLQDGTPIDMVLNPLGIPSRMNVGQVLECLLGLAGKHLNENYRILPFDEMYGDETSRNLVYNKLYEARQKTGSKWLFEPNSPGKSKVFDGRTGEAFEQSITVGYAYMLKLVHLVDDKIHARSTGPYSLVTQQPLGGRAKNGGQRLGEMEVWALEGFGAAYTLQELLTVKSDDIKGRNDALNAIIKGTPIPNPGTPESFKVLIRELQSLCLDIGLYTIDTFDNTKEIDIIRMK</sequence>
<evidence type="ECO:0000256" key="1">
    <source>
        <dbReference type="ARBA" id="ARBA00006835"/>
    </source>
</evidence>
<dbReference type="EMBL" id="OK136184">
    <property type="protein sequence ID" value="UXD06349.1"/>
    <property type="molecule type" value="Genomic_DNA"/>
</dbReference>
<proteinExistence type="inferred from homology"/>
<accession>A0A977K857</accession>
<keyword evidence="3 7" id="KW-0808">Transferase</keyword>
<gene>
    <name evidence="7" type="primary">rpoB</name>
</gene>
<reference evidence="16" key="2">
    <citation type="journal article" date="2022" name="Mol. Phylogenet. Evol.">
        <title>Maturyoshka: A maturase inside a maturase, and other peculiarities of the novel chloroplast genomes of marine euglenophytes.</title>
        <authorList>
            <person name="Maciszewski K."/>
            <person name="Dabbagh N."/>
            <person name="Preisfeld A."/>
            <person name="Karnkowska A."/>
        </authorList>
    </citation>
    <scope>NUCLEOTIDE SEQUENCE</scope>
    <source>
        <strain evidence="16">K-0027</strain>
    </source>
</reference>